<keyword evidence="7" id="KW-1185">Reference proteome</keyword>
<evidence type="ECO:0000313" key="7">
    <source>
        <dbReference type="Proteomes" id="UP000075901"/>
    </source>
</evidence>
<keyword evidence="2" id="KW-0963">Cytoplasm</keyword>
<evidence type="ECO:0000313" key="6">
    <source>
        <dbReference type="EnsemblMetazoa" id="AMAM005650-PA"/>
    </source>
</evidence>
<dbReference type="GO" id="GO:0000932">
    <property type="term" value="C:P-body"/>
    <property type="evidence" value="ECO:0007669"/>
    <property type="project" value="TreeGrafter"/>
</dbReference>
<evidence type="ECO:0000256" key="1">
    <source>
        <dbReference type="ARBA" id="ARBA00004496"/>
    </source>
</evidence>
<evidence type="ECO:0000256" key="4">
    <source>
        <dbReference type="ARBA" id="ARBA00022737"/>
    </source>
</evidence>
<protein>
    <submittedName>
        <fullName evidence="6">Ge1_WD40 domain-containing protein</fullName>
    </submittedName>
</protein>
<dbReference type="InterPro" id="IPR045152">
    <property type="entry name" value="EDC4-like"/>
</dbReference>
<dbReference type="PANTHER" id="PTHR15598">
    <property type="entry name" value="ENHANCER OF MRNA-DECAPPING PROTEIN 4"/>
    <property type="match status" value="1"/>
</dbReference>
<proteinExistence type="predicted"/>
<evidence type="ECO:0000256" key="2">
    <source>
        <dbReference type="ARBA" id="ARBA00022490"/>
    </source>
</evidence>
<dbReference type="InterPro" id="IPR032401">
    <property type="entry name" value="EDC4_WD40"/>
</dbReference>
<keyword evidence="3" id="KW-0853">WD repeat</keyword>
<dbReference type="Proteomes" id="UP000075901">
    <property type="component" value="Unassembled WGS sequence"/>
</dbReference>
<dbReference type="AlphaFoldDB" id="A0A182SFB1"/>
<reference evidence="7" key="1">
    <citation type="submission" date="2013-09" db="EMBL/GenBank/DDBJ databases">
        <title>The Genome Sequence of Anopheles maculatus species B.</title>
        <authorList>
            <consortium name="The Broad Institute Genomics Platform"/>
            <person name="Neafsey D.E."/>
            <person name="Besansky N."/>
            <person name="Howell P."/>
            <person name="Walton C."/>
            <person name="Young S.K."/>
            <person name="Zeng Q."/>
            <person name="Gargeya S."/>
            <person name="Fitzgerald M."/>
            <person name="Haas B."/>
            <person name="Abouelleil A."/>
            <person name="Allen A.W."/>
            <person name="Alvarado L."/>
            <person name="Arachchi H.M."/>
            <person name="Berlin A.M."/>
            <person name="Chapman S.B."/>
            <person name="Gainer-Dewar J."/>
            <person name="Goldberg J."/>
            <person name="Griggs A."/>
            <person name="Gujja S."/>
            <person name="Hansen M."/>
            <person name="Howarth C."/>
            <person name="Imamovic A."/>
            <person name="Ireland A."/>
            <person name="Larimer J."/>
            <person name="McCowan C."/>
            <person name="Murphy C."/>
            <person name="Pearson M."/>
            <person name="Poon T.W."/>
            <person name="Priest M."/>
            <person name="Roberts A."/>
            <person name="Saif S."/>
            <person name="Shea T."/>
            <person name="Sisk P."/>
            <person name="Sykes S."/>
            <person name="Wortman J."/>
            <person name="Nusbaum C."/>
            <person name="Birren B."/>
        </authorList>
    </citation>
    <scope>NUCLEOTIDE SEQUENCE [LARGE SCALE GENOMIC DNA]</scope>
    <source>
        <strain evidence="7">maculatus3</strain>
    </source>
</reference>
<evidence type="ECO:0000259" key="5">
    <source>
        <dbReference type="Pfam" id="PF16529"/>
    </source>
</evidence>
<comment type="subcellular location">
    <subcellularLocation>
        <location evidence="1">Cytoplasm</location>
    </subcellularLocation>
</comment>
<feature type="domain" description="Enhancer of mRNA-decapping protein 4 WD40 repeat region" evidence="5">
    <location>
        <begin position="53"/>
        <end position="238"/>
    </location>
</feature>
<reference evidence="6" key="2">
    <citation type="submission" date="2020-05" db="UniProtKB">
        <authorList>
            <consortium name="EnsemblMetazoa"/>
        </authorList>
    </citation>
    <scope>IDENTIFICATION</scope>
    <source>
        <strain evidence="6">maculatus3</strain>
    </source>
</reference>
<dbReference type="Pfam" id="PF16529">
    <property type="entry name" value="Ge1_WD40"/>
    <property type="match status" value="1"/>
</dbReference>
<dbReference type="GO" id="GO:0031087">
    <property type="term" value="P:deadenylation-independent decapping of nuclear-transcribed mRNA"/>
    <property type="evidence" value="ECO:0007669"/>
    <property type="project" value="InterPro"/>
</dbReference>
<accession>A0A182SFB1</accession>
<dbReference type="VEuPathDB" id="VectorBase:AMAM005650"/>
<sequence length="246" mass="27397">METIERTVSTVASSSSSSSSKKFAFSVEESQHSFKTTDKNITVVCTEGKHDRGSSKIKLVNVVNFKWEQKNYPGRLIACHKDCFLLAYSIRVTKQSKSESMVRVAHLDLPERGLIKGLSDEILDLQFSHNSTYDCLLGIIDRTTLHVHKVLVKGDKVTTALKVKIVDPLDGHVPLCDRITWCPYLSDGNDYSDDFAKELLVWTRGSTFQCYSISALTKSYIDTTDLKASDIEEGGFKANDGDATIT</sequence>
<organism evidence="6 7">
    <name type="scientific">Anopheles maculatus</name>
    <dbReference type="NCBI Taxonomy" id="74869"/>
    <lineage>
        <taxon>Eukaryota</taxon>
        <taxon>Metazoa</taxon>
        <taxon>Ecdysozoa</taxon>
        <taxon>Arthropoda</taxon>
        <taxon>Hexapoda</taxon>
        <taxon>Insecta</taxon>
        <taxon>Pterygota</taxon>
        <taxon>Neoptera</taxon>
        <taxon>Endopterygota</taxon>
        <taxon>Diptera</taxon>
        <taxon>Nematocera</taxon>
        <taxon>Culicoidea</taxon>
        <taxon>Culicidae</taxon>
        <taxon>Anophelinae</taxon>
        <taxon>Anopheles</taxon>
        <taxon>Anopheles maculatus group</taxon>
    </lineage>
</organism>
<name>A0A182SFB1_9DIPT</name>
<dbReference type="PANTHER" id="PTHR15598:SF5">
    <property type="entry name" value="ENHANCER OF MRNA-DECAPPING PROTEIN 4"/>
    <property type="match status" value="1"/>
</dbReference>
<dbReference type="EnsemblMetazoa" id="AMAM005650-RA">
    <property type="protein sequence ID" value="AMAM005650-PA"/>
    <property type="gene ID" value="AMAM005650"/>
</dbReference>
<evidence type="ECO:0000256" key="3">
    <source>
        <dbReference type="ARBA" id="ARBA00022574"/>
    </source>
</evidence>
<keyword evidence="4" id="KW-0677">Repeat</keyword>